<feature type="binding site" evidence="7">
    <location>
        <position position="83"/>
    </location>
    <ligand>
        <name>L-aspartate</name>
        <dbReference type="ChEBI" id="CHEBI:29991"/>
    </ligand>
</feature>
<organism evidence="10 11">
    <name type="scientific">Aquella oligotrophica</name>
    <dbReference type="NCBI Taxonomy" id="2067065"/>
    <lineage>
        <taxon>Bacteria</taxon>
        <taxon>Pseudomonadati</taxon>
        <taxon>Pseudomonadota</taxon>
        <taxon>Betaproteobacteria</taxon>
        <taxon>Neisseriales</taxon>
        <taxon>Neisseriaceae</taxon>
        <taxon>Aquella</taxon>
    </lineage>
</organism>
<dbReference type="GO" id="GO:0016597">
    <property type="term" value="F:amino acid binding"/>
    <property type="evidence" value="ECO:0007669"/>
    <property type="project" value="InterPro"/>
</dbReference>
<feature type="binding site" evidence="7">
    <location>
        <position position="104"/>
    </location>
    <ligand>
        <name>carbamoyl phosphate</name>
        <dbReference type="ChEBI" id="CHEBI:58228"/>
    </ligand>
</feature>
<dbReference type="PRINTS" id="PR00100">
    <property type="entry name" value="AOTCASE"/>
</dbReference>
<dbReference type="GO" id="GO:0006520">
    <property type="term" value="P:amino acid metabolic process"/>
    <property type="evidence" value="ECO:0007669"/>
    <property type="project" value="InterPro"/>
</dbReference>
<dbReference type="AlphaFoldDB" id="A0A2I7N4M9"/>
<dbReference type="Pfam" id="PF00185">
    <property type="entry name" value="OTCace"/>
    <property type="match status" value="1"/>
</dbReference>
<dbReference type="EC" id="2.1.3.2" evidence="7"/>
<evidence type="ECO:0000313" key="10">
    <source>
        <dbReference type="EMBL" id="AUR51422.1"/>
    </source>
</evidence>
<comment type="pathway">
    <text evidence="1 7">Pyrimidine metabolism; UMP biosynthesis via de novo pathway; (S)-dihydroorotate from bicarbonate: step 2/3.</text>
</comment>
<evidence type="ECO:0000313" key="11">
    <source>
        <dbReference type="Proteomes" id="UP000236655"/>
    </source>
</evidence>
<dbReference type="GO" id="GO:0004070">
    <property type="term" value="F:aspartate carbamoyltransferase activity"/>
    <property type="evidence" value="ECO:0007669"/>
    <property type="project" value="UniProtKB-UniRule"/>
</dbReference>
<dbReference type="UniPathway" id="UPA00070">
    <property type="reaction ID" value="UER00116"/>
</dbReference>
<feature type="binding site" evidence="7">
    <location>
        <position position="260"/>
    </location>
    <ligand>
        <name>carbamoyl phosphate</name>
        <dbReference type="ChEBI" id="CHEBI:58228"/>
    </ligand>
</feature>
<dbReference type="PANTHER" id="PTHR45753:SF6">
    <property type="entry name" value="ASPARTATE CARBAMOYLTRANSFERASE"/>
    <property type="match status" value="1"/>
</dbReference>
<dbReference type="InterPro" id="IPR006132">
    <property type="entry name" value="Asp/Orn_carbamoyltranf_P-bd"/>
</dbReference>
<dbReference type="Gene3D" id="3.40.50.1370">
    <property type="entry name" value="Aspartate/ornithine carbamoyltransferase"/>
    <property type="match status" value="2"/>
</dbReference>
<feature type="binding site" evidence="7">
    <location>
        <position position="54"/>
    </location>
    <ligand>
        <name>carbamoyl phosphate</name>
        <dbReference type="ChEBI" id="CHEBI:58228"/>
    </ligand>
</feature>
<evidence type="ECO:0000259" key="9">
    <source>
        <dbReference type="Pfam" id="PF02729"/>
    </source>
</evidence>
<dbReference type="InterPro" id="IPR006131">
    <property type="entry name" value="Asp_carbamoyltransf_Asp/Orn-bd"/>
</dbReference>
<accession>A0A2I7N4M9</accession>
<dbReference type="NCBIfam" id="TIGR00670">
    <property type="entry name" value="asp_carb_tr"/>
    <property type="match status" value="1"/>
</dbReference>
<dbReference type="RefSeq" id="WP_102950721.1">
    <property type="nucleotide sequence ID" value="NZ_CP024847.1"/>
</dbReference>
<evidence type="ECO:0000256" key="5">
    <source>
        <dbReference type="ARBA" id="ARBA00043884"/>
    </source>
</evidence>
<evidence type="ECO:0000256" key="3">
    <source>
        <dbReference type="ARBA" id="ARBA00022679"/>
    </source>
</evidence>
<dbReference type="GO" id="GO:0005829">
    <property type="term" value="C:cytosol"/>
    <property type="evidence" value="ECO:0007669"/>
    <property type="project" value="TreeGrafter"/>
</dbReference>
<comment type="similarity">
    <text evidence="2 7">Belongs to the aspartate/ornithine carbamoyltransferase superfamily. ATCase family.</text>
</comment>
<dbReference type="InterPro" id="IPR036901">
    <property type="entry name" value="Asp/Orn_carbamoylTrfase_sf"/>
</dbReference>
<name>A0A2I7N4M9_9NEIS</name>
<feature type="binding site" evidence="7">
    <location>
        <position position="53"/>
    </location>
    <ligand>
        <name>carbamoyl phosphate</name>
        <dbReference type="ChEBI" id="CHEBI:58228"/>
    </ligand>
</feature>
<keyword evidence="3 7" id="KW-0808">Transferase</keyword>
<dbReference type="OrthoDB" id="9774690at2"/>
<evidence type="ECO:0000256" key="1">
    <source>
        <dbReference type="ARBA" id="ARBA00004852"/>
    </source>
</evidence>
<feature type="domain" description="Aspartate/ornithine carbamoyltransferase carbamoyl-P binding" evidence="9">
    <location>
        <begin position="7"/>
        <end position="144"/>
    </location>
</feature>
<dbReference type="PRINTS" id="PR00101">
    <property type="entry name" value="ATCASE"/>
</dbReference>
<evidence type="ECO:0000259" key="8">
    <source>
        <dbReference type="Pfam" id="PF00185"/>
    </source>
</evidence>
<dbReference type="GO" id="GO:0006207">
    <property type="term" value="P:'de novo' pyrimidine nucleobase biosynthetic process"/>
    <property type="evidence" value="ECO:0007669"/>
    <property type="project" value="InterPro"/>
</dbReference>
<evidence type="ECO:0000256" key="4">
    <source>
        <dbReference type="ARBA" id="ARBA00022975"/>
    </source>
</evidence>
<dbReference type="KEGG" id="nba:CUN60_03620"/>
<dbReference type="EMBL" id="CP024847">
    <property type="protein sequence ID" value="AUR51422.1"/>
    <property type="molecule type" value="Genomic_DNA"/>
</dbReference>
<proteinExistence type="inferred from homology"/>
<dbReference type="FunFam" id="3.40.50.1370:FF:000002">
    <property type="entry name" value="Aspartate carbamoyltransferase 2"/>
    <property type="match status" value="1"/>
</dbReference>
<dbReference type="GO" id="GO:0044205">
    <property type="term" value="P:'de novo' UMP biosynthetic process"/>
    <property type="evidence" value="ECO:0007669"/>
    <property type="project" value="UniProtKB-UniRule"/>
</dbReference>
<evidence type="ECO:0000256" key="2">
    <source>
        <dbReference type="ARBA" id="ARBA00008896"/>
    </source>
</evidence>
<keyword evidence="4 7" id="KW-0665">Pyrimidine biosynthesis</keyword>
<comment type="catalytic activity">
    <reaction evidence="6 7">
        <text>carbamoyl phosphate + L-aspartate = N-carbamoyl-L-aspartate + phosphate + H(+)</text>
        <dbReference type="Rhea" id="RHEA:20013"/>
        <dbReference type="ChEBI" id="CHEBI:15378"/>
        <dbReference type="ChEBI" id="CHEBI:29991"/>
        <dbReference type="ChEBI" id="CHEBI:32814"/>
        <dbReference type="ChEBI" id="CHEBI:43474"/>
        <dbReference type="ChEBI" id="CHEBI:58228"/>
        <dbReference type="EC" id="2.1.3.2"/>
    </reaction>
</comment>
<gene>
    <name evidence="7" type="primary">pyrB</name>
    <name evidence="10" type="ORF">CUN60_03620</name>
</gene>
<evidence type="ECO:0000256" key="6">
    <source>
        <dbReference type="ARBA" id="ARBA00048859"/>
    </source>
</evidence>
<evidence type="ECO:0000256" key="7">
    <source>
        <dbReference type="HAMAP-Rule" id="MF_00001"/>
    </source>
</evidence>
<feature type="binding site" evidence="7">
    <location>
        <position position="165"/>
    </location>
    <ligand>
        <name>L-aspartate</name>
        <dbReference type="ChEBI" id="CHEBI:29991"/>
    </ligand>
</feature>
<dbReference type="InterPro" id="IPR002082">
    <property type="entry name" value="Asp_carbamoyltransf"/>
</dbReference>
<feature type="binding site" evidence="7">
    <location>
        <position position="132"/>
    </location>
    <ligand>
        <name>carbamoyl phosphate</name>
        <dbReference type="ChEBI" id="CHEBI:58228"/>
    </ligand>
</feature>
<keyword evidence="11" id="KW-1185">Reference proteome</keyword>
<comment type="function">
    <text evidence="5 7">Catalyzes the condensation of carbamoyl phosphate and aspartate to form carbamoyl aspartate and inorganic phosphate, the committed step in the de novo pyrimidine nucleotide biosynthesis pathway.</text>
</comment>
<feature type="binding site" evidence="7">
    <location>
        <position position="135"/>
    </location>
    <ligand>
        <name>carbamoyl phosphate</name>
        <dbReference type="ChEBI" id="CHEBI:58228"/>
    </ligand>
</feature>
<dbReference type="NCBIfam" id="NF002032">
    <property type="entry name" value="PRK00856.1"/>
    <property type="match status" value="1"/>
</dbReference>
<dbReference type="SUPFAM" id="SSF53671">
    <property type="entry name" value="Aspartate/ornithine carbamoyltransferase"/>
    <property type="match status" value="1"/>
</dbReference>
<dbReference type="HAMAP" id="MF_00001">
    <property type="entry name" value="Asp_carb_tr"/>
    <property type="match status" value="1"/>
</dbReference>
<dbReference type="Proteomes" id="UP000236655">
    <property type="component" value="Chromosome"/>
</dbReference>
<reference evidence="11" key="1">
    <citation type="submission" date="2017-11" db="EMBL/GenBank/DDBJ databases">
        <authorList>
            <person name="Chan K.G."/>
            <person name="Lee L.S."/>
        </authorList>
    </citation>
    <scope>NUCLEOTIDE SEQUENCE [LARGE SCALE GENOMIC DNA]</scope>
    <source>
        <strain evidence="11">DSM 100970</strain>
    </source>
</reference>
<sequence>MLNLAKGLIALQDLSKADILSILTHARSFKQGLRKNTLEGKVIASCFFEASTRTRLSFESAVAYLGGKTIGFADSSATSQTNKGESFVDTLRMLNCYADGFIMRHPNDGAARLASEIMSIPVINAGDGANQHPTQTLLDLFSIQDSQGQLEEIHLGLMGDLKYSRTVHSLIDASKLFNMRLYLIAPAPLRIPSEDLIELKRHGISYSFHNSPEDVIDKLDCLYLTRLQKERFSSEIDCNYRINLELLAKAKPNLRILHPLPRLEELPTEIDNTPYAYYFEQARNGLFVRQALLDIIFGGYDGK</sequence>
<dbReference type="Pfam" id="PF02729">
    <property type="entry name" value="OTCace_N"/>
    <property type="match status" value="1"/>
</dbReference>
<comment type="subunit">
    <text evidence="7">Heterododecamer (2C3:3R2) of six catalytic PyrB chains organized as two trimers (C3), and six regulatory PyrI chains organized as three dimers (R2).</text>
</comment>
<protein>
    <recommendedName>
        <fullName evidence="7">Aspartate carbamoyltransferase</fullName>
        <ecNumber evidence="7">2.1.3.2</ecNumber>
    </recommendedName>
    <alternativeName>
        <fullName evidence="7">Aspartate transcarbamylase</fullName>
        <shortName evidence="7">ATCase</shortName>
    </alternativeName>
</protein>
<feature type="domain" description="Aspartate/ornithine carbamoyltransferase Asp/Orn-binding" evidence="8">
    <location>
        <begin position="152"/>
        <end position="295"/>
    </location>
</feature>
<dbReference type="PANTHER" id="PTHR45753">
    <property type="entry name" value="ORNITHINE CARBAMOYLTRANSFERASE, MITOCHONDRIAL"/>
    <property type="match status" value="1"/>
</dbReference>
<dbReference type="InterPro" id="IPR006130">
    <property type="entry name" value="Asp/Orn_carbamoylTrfase"/>
</dbReference>
<feature type="binding site" evidence="7">
    <location>
        <position position="261"/>
    </location>
    <ligand>
        <name>carbamoyl phosphate</name>
        <dbReference type="ChEBI" id="CHEBI:58228"/>
    </ligand>
</feature>
<feature type="binding site" evidence="7">
    <location>
        <position position="226"/>
    </location>
    <ligand>
        <name>L-aspartate</name>
        <dbReference type="ChEBI" id="CHEBI:29991"/>
    </ligand>
</feature>
<dbReference type="FunFam" id="3.40.50.1370:FF:000001">
    <property type="entry name" value="Aspartate carbamoyltransferase"/>
    <property type="match status" value="1"/>
</dbReference>
<dbReference type="PROSITE" id="PS00097">
    <property type="entry name" value="CARBAMOYLTRANSFERASE"/>
    <property type="match status" value="1"/>
</dbReference>